<evidence type="ECO:0000259" key="9">
    <source>
        <dbReference type="PROSITE" id="PS50961"/>
    </source>
</evidence>
<evidence type="ECO:0000256" key="4">
    <source>
        <dbReference type="ARBA" id="ARBA00023242"/>
    </source>
</evidence>
<feature type="domain" description="HTH La-type RNA-binding" evidence="9">
    <location>
        <begin position="10"/>
        <end position="113"/>
    </location>
</feature>
<dbReference type="GO" id="GO:0006396">
    <property type="term" value="P:RNA processing"/>
    <property type="evidence" value="ECO:0007669"/>
    <property type="project" value="InterPro"/>
</dbReference>
<dbReference type="InterPro" id="IPR045180">
    <property type="entry name" value="La_dom_prot"/>
</dbReference>
<dbReference type="FunFam" id="1.10.10.10:FF:000795">
    <property type="entry name" value="La protein 2"/>
    <property type="match status" value="1"/>
</dbReference>
<dbReference type="PRINTS" id="PR00302">
    <property type="entry name" value="LUPUSLA"/>
</dbReference>
<dbReference type="Pfam" id="PF05383">
    <property type="entry name" value="La"/>
    <property type="match status" value="1"/>
</dbReference>
<feature type="compositionally biased region" description="Polar residues" evidence="7">
    <location>
        <begin position="243"/>
        <end position="262"/>
    </location>
</feature>
<dbReference type="AlphaFoldDB" id="A0A6P5WGL4"/>
<dbReference type="InterPro" id="IPR036390">
    <property type="entry name" value="WH_DNA-bd_sf"/>
</dbReference>
<evidence type="ECO:0000313" key="11">
    <source>
        <dbReference type="Proteomes" id="UP000515121"/>
    </source>
</evidence>
<evidence type="ECO:0000256" key="1">
    <source>
        <dbReference type="ARBA" id="ARBA00004604"/>
    </source>
</evidence>
<sequence length="462" mass="52303">MLSLTLSPMATIDEERATKILNQVEFYFSDSNLPRDEFLHKTVSQSKDGMVNLDLICSFSRMRNYLGLGKTKRDDIPEVIIKNVAEILRKSDFLKVSGDGKKVGRIKELSNPEEVIEQVDVRTIAASPFAYDVKIEDLESFFAQYGKVNCVRLPHHLADKRFFCGTALIEFSADGDAEAILKQNLAFAGANLKLKTKKEFDYERRKMEDIEKSPKKPSYPKGLLVSFCLKKMSMGLHTKKNDSSNPGNGGTQVLSEDITNGTQKKENKKQKRKKKKDKEKNSQKDKEIISDGNEQKHSGDANCQPREKSLENGCQEKFTGEEATKCSIPNEEDIVSREDLKNVFQRFGSVKHVDHSLGADAGYICFEEQEAVVKARATAALVEGLTVKKLIASLEAVTGEAEREYWKSFQRNQEHFEDQDNKREWKGKFGKHGRHSKGKRHRSKENESSIQQPTKAQKVEAV</sequence>
<gene>
    <name evidence="12" type="primary">LOC111274534</name>
</gene>
<comment type="function">
    <text evidence="5">Binds to the 3' poly(U) terminus of nascent RNA polymerase III transcripts, protecting them from exonuclease digestion and facilitating their folding and maturation.</text>
</comment>
<feature type="compositionally biased region" description="Basic and acidic residues" evidence="7">
    <location>
        <begin position="416"/>
        <end position="427"/>
    </location>
</feature>
<dbReference type="SMART" id="SM00360">
    <property type="entry name" value="RRM"/>
    <property type="match status" value="2"/>
</dbReference>
<comment type="subcellular location">
    <subcellularLocation>
        <location evidence="1">Nucleus</location>
        <location evidence="1">Nucleolus</location>
    </subcellularLocation>
    <subcellularLocation>
        <location evidence="2">Nucleus</location>
        <location evidence="2">Nucleoplasm</location>
    </subcellularLocation>
</comment>
<dbReference type="Pfam" id="PF08777">
    <property type="entry name" value="RRM_3"/>
    <property type="match status" value="1"/>
</dbReference>
<evidence type="ECO:0000259" key="8">
    <source>
        <dbReference type="PROSITE" id="PS50102"/>
    </source>
</evidence>
<evidence type="ECO:0000256" key="6">
    <source>
        <dbReference type="PROSITE-ProRule" id="PRU00332"/>
    </source>
</evidence>
<feature type="region of interest" description="Disordered" evidence="7">
    <location>
        <begin position="237"/>
        <end position="308"/>
    </location>
</feature>
<dbReference type="InterPro" id="IPR006630">
    <property type="entry name" value="La_HTH"/>
</dbReference>
<name>A0A6P5WGL4_DURZI</name>
<feature type="domain" description="XRRM" evidence="10">
    <location>
        <begin position="309"/>
        <end position="448"/>
    </location>
</feature>
<reference evidence="12" key="1">
    <citation type="submission" date="2025-08" db="UniProtKB">
        <authorList>
            <consortium name="RefSeq"/>
        </authorList>
    </citation>
    <scope>IDENTIFICATION</scope>
    <source>
        <tissue evidence="12">Fruit stalk</tissue>
    </source>
</reference>
<dbReference type="PANTHER" id="PTHR22792">
    <property type="entry name" value="LUPUS LA PROTEIN-RELATED"/>
    <property type="match status" value="1"/>
</dbReference>
<dbReference type="SMART" id="SM00715">
    <property type="entry name" value="LA"/>
    <property type="match status" value="1"/>
</dbReference>
<feature type="compositionally biased region" description="Basic residues" evidence="7">
    <location>
        <begin position="266"/>
        <end position="277"/>
    </location>
</feature>
<dbReference type="Gene3D" id="3.30.70.330">
    <property type="match status" value="2"/>
</dbReference>
<dbReference type="RefSeq" id="XP_022714987.1">
    <property type="nucleotide sequence ID" value="XM_022859252.1"/>
</dbReference>
<dbReference type="PROSITE" id="PS50961">
    <property type="entry name" value="HTH_LA"/>
    <property type="match status" value="1"/>
</dbReference>
<feature type="compositionally biased region" description="Basic residues" evidence="7">
    <location>
        <begin position="428"/>
        <end position="443"/>
    </location>
</feature>
<keyword evidence="4" id="KW-0539">Nucleus</keyword>
<dbReference type="InterPro" id="IPR014886">
    <property type="entry name" value="La_xRRM"/>
</dbReference>
<dbReference type="GO" id="GO:0005654">
    <property type="term" value="C:nucleoplasm"/>
    <property type="evidence" value="ECO:0007669"/>
    <property type="project" value="UniProtKB-SubCell"/>
</dbReference>
<organism evidence="11 12">
    <name type="scientific">Durio zibethinus</name>
    <name type="common">Durian</name>
    <dbReference type="NCBI Taxonomy" id="66656"/>
    <lineage>
        <taxon>Eukaryota</taxon>
        <taxon>Viridiplantae</taxon>
        <taxon>Streptophyta</taxon>
        <taxon>Embryophyta</taxon>
        <taxon>Tracheophyta</taxon>
        <taxon>Spermatophyta</taxon>
        <taxon>Magnoliopsida</taxon>
        <taxon>eudicotyledons</taxon>
        <taxon>Gunneridae</taxon>
        <taxon>Pentapetalae</taxon>
        <taxon>rosids</taxon>
        <taxon>malvids</taxon>
        <taxon>Malvales</taxon>
        <taxon>Malvaceae</taxon>
        <taxon>Helicteroideae</taxon>
        <taxon>Durio</taxon>
    </lineage>
</organism>
<dbReference type="InterPro" id="IPR002344">
    <property type="entry name" value="Lupus_La"/>
</dbReference>
<keyword evidence="3 6" id="KW-0694">RNA-binding</keyword>
<dbReference type="Gene3D" id="1.10.10.10">
    <property type="entry name" value="Winged helix-like DNA-binding domain superfamily/Winged helix DNA-binding domain"/>
    <property type="match status" value="1"/>
</dbReference>
<dbReference type="PANTHER" id="PTHR22792:SF133">
    <property type="entry name" value="LA PROTEIN 2"/>
    <property type="match status" value="1"/>
</dbReference>
<dbReference type="KEGG" id="dzi:111274534"/>
<dbReference type="OrthoDB" id="439993at2759"/>
<dbReference type="PROSITE" id="PS51939">
    <property type="entry name" value="XRRM"/>
    <property type="match status" value="1"/>
</dbReference>
<dbReference type="SUPFAM" id="SSF46785">
    <property type="entry name" value="Winged helix' DNA-binding domain"/>
    <property type="match status" value="1"/>
</dbReference>
<dbReference type="InterPro" id="IPR036388">
    <property type="entry name" value="WH-like_DNA-bd_sf"/>
</dbReference>
<evidence type="ECO:0000256" key="5">
    <source>
        <dbReference type="ARBA" id="ARBA00057261"/>
    </source>
</evidence>
<dbReference type="GO" id="GO:1990904">
    <property type="term" value="C:ribonucleoprotein complex"/>
    <property type="evidence" value="ECO:0007669"/>
    <property type="project" value="UniProtKB-UniRule"/>
</dbReference>
<dbReference type="CDD" id="cd12291">
    <property type="entry name" value="RRM1_La"/>
    <property type="match status" value="1"/>
</dbReference>
<dbReference type="GO" id="GO:0005730">
    <property type="term" value="C:nucleolus"/>
    <property type="evidence" value="ECO:0007669"/>
    <property type="project" value="UniProtKB-SubCell"/>
</dbReference>
<evidence type="ECO:0000259" key="10">
    <source>
        <dbReference type="PROSITE" id="PS51939"/>
    </source>
</evidence>
<dbReference type="InterPro" id="IPR012677">
    <property type="entry name" value="Nucleotide-bd_a/b_plait_sf"/>
</dbReference>
<dbReference type="PROSITE" id="PS50102">
    <property type="entry name" value="RRM"/>
    <property type="match status" value="1"/>
</dbReference>
<feature type="region of interest" description="Disordered" evidence="7">
    <location>
        <begin position="416"/>
        <end position="462"/>
    </location>
</feature>
<dbReference type="SUPFAM" id="SSF54928">
    <property type="entry name" value="RNA-binding domain, RBD"/>
    <property type="match status" value="1"/>
</dbReference>
<protein>
    <submittedName>
        <fullName evidence="12">La protein 2-like isoform X1</fullName>
    </submittedName>
</protein>
<dbReference type="InterPro" id="IPR035979">
    <property type="entry name" value="RBD_domain_sf"/>
</dbReference>
<dbReference type="InterPro" id="IPR000504">
    <property type="entry name" value="RRM_dom"/>
</dbReference>
<evidence type="ECO:0000256" key="7">
    <source>
        <dbReference type="SAM" id="MobiDB-lite"/>
    </source>
</evidence>
<feature type="compositionally biased region" description="Basic and acidic residues" evidence="7">
    <location>
        <begin position="278"/>
        <end position="308"/>
    </location>
</feature>
<proteinExistence type="predicted"/>
<dbReference type="GeneID" id="111274534"/>
<dbReference type="GO" id="GO:0003729">
    <property type="term" value="F:mRNA binding"/>
    <property type="evidence" value="ECO:0007669"/>
    <property type="project" value="TreeGrafter"/>
</dbReference>
<accession>A0A6P5WGL4</accession>
<evidence type="ECO:0000256" key="3">
    <source>
        <dbReference type="ARBA" id="ARBA00022884"/>
    </source>
</evidence>
<dbReference type="Proteomes" id="UP000515121">
    <property type="component" value="Unplaced"/>
</dbReference>
<keyword evidence="11" id="KW-1185">Reference proteome</keyword>
<dbReference type="Pfam" id="PF00076">
    <property type="entry name" value="RRM_1"/>
    <property type="match status" value="1"/>
</dbReference>
<feature type="domain" description="RRM" evidence="8">
    <location>
        <begin position="122"/>
        <end position="199"/>
    </location>
</feature>
<dbReference type="CDD" id="cd08030">
    <property type="entry name" value="LA_like_plant"/>
    <property type="match status" value="1"/>
</dbReference>
<evidence type="ECO:0000313" key="12">
    <source>
        <dbReference type="RefSeq" id="XP_022714987.1"/>
    </source>
</evidence>
<evidence type="ECO:0000256" key="2">
    <source>
        <dbReference type="ARBA" id="ARBA00004642"/>
    </source>
</evidence>